<gene>
    <name evidence="1" type="ORF">DPEC_G00309410</name>
</gene>
<dbReference type="EMBL" id="CM055756">
    <property type="protein sequence ID" value="KAJ7989912.1"/>
    <property type="molecule type" value="Genomic_DNA"/>
</dbReference>
<protein>
    <submittedName>
        <fullName evidence="1">Uncharacterized protein</fullName>
    </submittedName>
</protein>
<sequence length="385" mass="42386">MRGHRIGGCTGKDSDSTASKKKNSIYCCAKCNLCNLALATTAERRPHGNILRQRQPRSTRVVRRAKQNRLTKKKLRQLPRPSQEGHVVSVKKEVFKTEFDDAELNGEGTIGTFGDFQNEVGTKVLGVGPGNPRTTDLLDDEQTLDNAALSEANRVHPLITRTSQWPSLPTKNLQPRVNLVRLNLEHSSHNTPELIRGFHFSTPQNSPGPHVTAAPTTVQSQGNTPFDVNLPHFVPLSQQATVAQDNQSQAYTSQNNQSQAYTSQSNQAPADVPQSNHSYVRPRISASQVNPTPGHIPQIDIQPHIHVQSPPLDLTALVQIHHQGYNMLQRELVGMRSGIETMLQPLLSSINTNLERLVNAVERLSGVENKLQTDGGVRNQGSSPD</sequence>
<proteinExistence type="predicted"/>
<organism evidence="1 2">
    <name type="scientific">Dallia pectoralis</name>
    <name type="common">Alaska blackfish</name>
    <dbReference type="NCBI Taxonomy" id="75939"/>
    <lineage>
        <taxon>Eukaryota</taxon>
        <taxon>Metazoa</taxon>
        <taxon>Chordata</taxon>
        <taxon>Craniata</taxon>
        <taxon>Vertebrata</taxon>
        <taxon>Euteleostomi</taxon>
        <taxon>Actinopterygii</taxon>
        <taxon>Neopterygii</taxon>
        <taxon>Teleostei</taxon>
        <taxon>Protacanthopterygii</taxon>
        <taxon>Esociformes</taxon>
        <taxon>Umbridae</taxon>
        <taxon>Dallia</taxon>
    </lineage>
</organism>
<evidence type="ECO:0000313" key="2">
    <source>
        <dbReference type="Proteomes" id="UP001157502"/>
    </source>
</evidence>
<name>A0ACC2FF29_DALPE</name>
<accession>A0ACC2FF29</accession>
<keyword evidence="2" id="KW-1185">Reference proteome</keyword>
<evidence type="ECO:0000313" key="1">
    <source>
        <dbReference type="EMBL" id="KAJ7989912.1"/>
    </source>
</evidence>
<reference evidence="1" key="1">
    <citation type="submission" date="2021-05" db="EMBL/GenBank/DDBJ databases">
        <authorList>
            <person name="Pan Q."/>
            <person name="Jouanno E."/>
            <person name="Zahm M."/>
            <person name="Klopp C."/>
            <person name="Cabau C."/>
            <person name="Louis A."/>
            <person name="Berthelot C."/>
            <person name="Parey E."/>
            <person name="Roest Crollius H."/>
            <person name="Montfort J."/>
            <person name="Robinson-Rechavi M."/>
            <person name="Bouchez O."/>
            <person name="Lampietro C."/>
            <person name="Lopez Roques C."/>
            <person name="Donnadieu C."/>
            <person name="Postlethwait J."/>
            <person name="Bobe J."/>
            <person name="Dillon D."/>
            <person name="Chandos A."/>
            <person name="von Hippel F."/>
            <person name="Guiguen Y."/>
        </authorList>
    </citation>
    <scope>NUCLEOTIDE SEQUENCE</scope>
    <source>
        <strain evidence="1">YG-Jan2019</strain>
    </source>
</reference>
<dbReference type="Proteomes" id="UP001157502">
    <property type="component" value="Chromosome 29"/>
</dbReference>
<comment type="caution">
    <text evidence="1">The sequence shown here is derived from an EMBL/GenBank/DDBJ whole genome shotgun (WGS) entry which is preliminary data.</text>
</comment>